<dbReference type="Proteomes" id="UP000289718">
    <property type="component" value="Unassembled WGS sequence"/>
</dbReference>
<evidence type="ECO:0000256" key="1">
    <source>
        <dbReference type="ARBA" id="ARBA00022730"/>
    </source>
</evidence>
<name>A0A4Q1AWT1_9BACT</name>
<dbReference type="PROSITE" id="PS50828">
    <property type="entry name" value="SMR"/>
    <property type="match status" value="1"/>
</dbReference>
<keyword evidence="4 7" id="KW-0067">ATP-binding</keyword>
<dbReference type="GO" id="GO:0005524">
    <property type="term" value="F:ATP binding"/>
    <property type="evidence" value="ECO:0007669"/>
    <property type="project" value="UniProtKB-UniRule"/>
</dbReference>
<keyword evidence="11" id="KW-1185">Reference proteome</keyword>
<accession>A0A4Q1AWT1</accession>
<dbReference type="GO" id="GO:0045910">
    <property type="term" value="P:negative regulation of DNA recombination"/>
    <property type="evidence" value="ECO:0007669"/>
    <property type="project" value="InterPro"/>
</dbReference>
<protein>
    <recommendedName>
        <fullName evidence="7">Endonuclease MutS2</fullName>
        <ecNumber evidence="7">3.1.-.-</ecNumber>
    </recommendedName>
    <alternativeName>
        <fullName evidence="7">Ribosome-associated protein quality control-upstream factor</fullName>
        <shortName evidence="7">RQC-upstream factor</shortName>
        <shortName evidence="7">RqcU</shortName>
        <ecNumber evidence="7">3.6.4.-</ecNumber>
    </alternativeName>
</protein>
<keyword evidence="2 7" id="KW-0547">Nucleotide-binding</keyword>
<sequence length="734" mass="83987">MNEIIKKLDLVEYIDSFSKLFARQKSIILEGDINLHFRLINELSKYDIKQPQVVENLDTQIIHIQKQGILKSYEIYEFVKVINYFLYLKRFSFEGKLQEWIEKIIVPQEIINICDYFDEKAKLKHGVDEDYDRVVEAIKQNKQEIKQNLYKTINSSKVRTYMVDSQVHYINGEECLLVRGGFNHVLKAQVLDRSNSGFFYVLPHSVSSLKQKQNDLQNKQEEILLKLCKQVTSIFEKNLLFLKFINKEFDRFDHYQARLYFAKIGDKNFILPNKKGINKLVDFKHPALHEPKPITIDFSKSVIMITGVNAGGKTMMLKSILSAVFLSKYLLPYKANKETQIANFKSIQAVLDDPQSVKNDISTFAGRMVEFSKLFSSKGAIVGVDEIELGTDSDEAASLFKVIIEDLIQKDMKIIITTHHKRLAALMASNEDVELIAALYDEESQKPTYEFLQGTIGKSYAFETASRYGIPGNVIKRAKQVYGEDKDRLNELIERSSALEIELKQKIAKLDEEINEHERLNRNLKETKESLDTHIFMEKSKLHREYKDARNEAKKAIKAKISKEGHRHLNTAHQKASQIKTEKVKEIEENLKEGDRVKYRNSKGVIVSIKGKKAYIENEMGMRLQVPLLELSRSGNPPKIKAKPKATVSVAKPDSGHVKLDLHGQRVEEALENLDKFISDALIAGFDEVLVYHGIGTGKLAAATKKYLDKHPKIKSYEDAHPSSGGFGAKVIKL</sequence>
<proteinExistence type="inferred from homology"/>
<dbReference type="SUPFAM" id="SSF160443">
    <property type="entry name" value="SMR domain-like"/>
    <property type="match status" value="1"/>
</dbReference>
<dbReference type="GO" id="GO:0016887">
    <property type="term" value="F:ATP hydrolysis activity"/>
    <property type="evidence" value="ECO:0007669"/>
    <property type="project" value="InterPro"/>
</dbReference>
<dbReference type="GO" id="GO:0043023">
    <property type="term" value="F:ribosomal large subunit binding"/>
    <property type="evidence" value="ECO:0007669"/>
    <property type="project" value="UniProtKB-UniRule"/>
</dbReference>
<dbReference type="PIRSF" id="PIRSF005814">
    <property type="entry name" value="MutS_YshD"/>
    <property type="match status" value="1"/>
</dbReference>
<dbReference type="GO" id="GO:0030983">
    <property type="term" value="F:mismatched DNA binding"/>
    <property type="evidence" value="ECO:0007669"/>
    <property type="project" value="InterPro"/>
</dbReference>
<comment type="function">
    <text evidence="7">Acts as a ribosome collision sensor, splitting the ribosome into its 2 subunits. Detects stalled/collided 70S ribosomes which it binds and splits by an ATP-hydrolysis driven conformational change. Acts upstream of the ribosome quality control system (RQC), a ribosome-associated complex that mediates the extraction of incompletely synthesized nascent chains from stalled ribosomes and their subsequent degradation. Probably generates substrates for RQC.</text>
</comment>
<dbReference type="OrthoDB" id="9808166at2"/>
<dbReference type="Pfam" id="PF00488">
    <property type="entry name" value="MutS_V"/>
    <property type="match status" value="1"/>
</dbReference>
<dbReference type="InterPro" id="IPR027417">
    <property type="entry name" value="P-loop_NTPase"/>
</dbReference>
<keyword evidence="7 10" id="KW-0255">Endonuclease</keyword>
<evidence type="ECO:0000256" key="4">
    <source>
        <dbReference type="ARBA" id="ARBA00022840"/>
    </source>
</evidence>
<comment type="similarity">
    <text evidence="7">Belongs to the DNA mismatch repair MutS family. MutS2 subfamily.</text>
</comment>
<dbReference type="SUPFAM" id="SSF52540">
    <property type="entry name" value="P-loop containing nucleoside triphosphate hydrolases"/>
    <property type="match status" value="1"/>
</dbReference>
<dbReference type="InterPro" id="IPR002625">
    <property type="entry name" value="Smr_dom"/>
</dbReference>
<dbReference type="SMART" id="SM00463">
    <property type="entry name" value="SMR"/>
    <property type="match status" value="1"/>
</dbReference>
<evidence type="ECO:0000259" key="9">
    <source>
        <dbReference type="PROSITE" id="PS50828"/>
    </source>
</evidence>
<feature type="coiled-coil region" evidence="8">
    <location>
        <begin position="475"/>
        <end position="559"/>
    </location>
</feature>
<dbReference type="PANTHER" id="PTHR48466">
    <property type="entry name" value="OS10G0509000 PROTEIN-RELATED"/>
    <property type="match status" value="1"/>
</dbReference>
<keyword evidence="5 7" id="KW-0694">RNA-binding</keyword>
<reference evidence="10 11" key="1">
    <citation type="submission" date="2017-09" db="EMBL/GenBank/DDBJ databases">
        <title>Genomics of the genus Arcobacter.</title>
        <authorList>
            <person name="Perez-Cataluna A."/>
            <person name="Figueras M.J."/>
            <person name="Salas-Masso N."/>
        </authorList>
    </citation>
    <scope>NUCLEOTIDE SEQUENCE [LARGE SCALE GENOMIC DNA]</scope>
    <source>
        <strain evidence="10 11">F156-34</strain>
    </source>
</reference>
<dbReference type="NCBIfam" id="TIGR01069">
    <property type="entry name" value="mutS2"/>
    <property type="match status" value="1"/>
</dbReference>
<dbReference type="GO" id="GO:0072344">
    <property type="term" value="P:rescue of stalled ribosome"/>
    <property type="evidence" value="ECO:0007669"/>
    <property type="project" value="UniProtKB-UniRule"/>
</dbReference>
<dbReference type="EC" id="3.6.4.-" evidence="7"/>
<comment type="caution">
    <text evidence="10">The sequence shown here is derived from an EMBL/GenBank/DDBJ whole genome shotgun (WGS) entry which is preliminary data.</text>
</comment>
<comment type="function">
    <text evidence="7">Endonuclease that is involved in the suppression of homologous recombination and thus may have a key role in the control of bacterial genetic diversity.</text>
</comment>
<keyword evidence="3 7" id="KW-0378">Hydrolase</keyword>
<dbReference type="Gene3D" id="3.40.50.300">
    <property type="entry name" value="P-loop containing nucleotide triphosphate hydrolases"/>
    <property type="match status" value="1"/>
</dbReference>
<organism evidence="10 11">
    <name type="scientific">Halarcobacter mediterraneus</name>
    <dbReference type="NCBI Taxonomy" id="2023153"/>
    <lineage>
        <taxon>Bacteria</taxon>
        <taxon>Pseudomonadati</taxon>
        <taxon>Campylobacterota</taxon>
        <taxon>Epsilonproteobacteria</taxon>
        <taxon>Campylobacterales</taxon>
        <taxon>Arcobacteraceae</taxon>
        <taxon>Halarcobacter</taxon>
    </lineage>
</organism>
<dbReference type="EMBL" id="NXIE01000001">
    <property type="protein sequence ID" value="RXK14535.1"/>
    <property type="molecule type" value="Genomic_DNA"/>
</dbReference>
<dbReference type="GO" id="GO:0140664">
    <property type="term" value="F:ATP-dependent DNA damage sensor activity"/>
    <property type="evidence" value="ECO:0007669"/>
    <property type="project" value="InterPro"/>
</dbReference>
<dbReference type="GO" id="GO:0019843">
    <property type="term" value="F:rRNA binding"/>
    <property type="evidence" value="ECO:0007669"/>
    <property type="project" value="UniProtKB-UniRule"/>
</dbReference>
<dbReference type="Pfam" id="PF01713">
    <property type="entry name" value="Smr"/>
    <property type="match status" value="1"/>
</dbReference>
<dbReference type="PANTHER" id="PTHR48466:SF2">
    <property type="entry name" value="OS10G0509000 PROTEIN"/>
    <property type="match status" value="1"/>
</dbReference>
<evidence type="ECO:0000256" key="3">
    <source>
        <dbReference type="ARBA" id="ARBA00022801"/>
    </source>
</evidence>
<evidence type="ECO:0000256" key="2">
    <source>
        <dbReference type="ARBA" id="ARBA00022741"/>
    </source>
</evidence>
<dbReference type="InterPro" id="IPR000432">
    <property type="entry name" value="DNA_mismatch_repair_MutS_C"/>
</dbReference>
<dbReference type="Gene3D" id="3.30.1370.110">
    <property type="match status" value="1"/>
</dbReference>
<keyword evidence="1 7" id="KW-0699">rRNA-binding</keyword>
<dbReference type="HAMAP" id="MF_00092">
    <property type="entry name" value="MutS2"/>
    <property type="match status" value="1"/>
</dbReference>
<keyword evidence="6 7" id="KW-0238">DNA-binding</keyword>
<keyword evidence="8" id="KW-0175">Coiled coil</keyword>
<feature type="binding site" evidence="7">
    <location>
        <begin position="307"/>
        <end position="314"/>
    </location>
    <ligand>
        <name>ATP</name>
        <dbReference type="ChEBI" id="CHEBI:30616"/>
    </ligand>
</feature>
<gene>
    <name evidence="7" type="primary">mutS2</name>
    <name evidence="7" type="synonym">rqcU</name>
    <name evidence="10" type="ORF">CP965_03545</name>
</gene>
<dbReference type="InterPro" id="IPR005747">
    <property type="entry name" value="MutS2"/>
</dbReference>
<evidence type="ECO:0000313" key="11">
    <source>
        <dbReference type="Proteomes" id="UP000289718"/>
    </source>
</evidence>
<dbReference type="GO" id="GO:0006298">
    <property type="term" value="P:mismatch repair"/>
    <property type="evidence" value="ECO:0007669"/>
    <property type="project" value="InterPro"/>
</dbReference>
<dbReference type="AlphaFoldDB" id="A0A4Q1AWT1"/>
<comment type="subunit">
    <text evidence="7">Homodimer. Binds to stalled ribosomes, contacting rRNA.</text>
</comment>
<evidence type="ECO:0000256" key="7">
    <source>
        <dbReference type="HAMAP-Rule" id="MF_00092"/>
    </source>
</evidence>
<dbReference type="RefSeq" id="WP_129060676.1">
    <property type="nucleotide sequence ID" value="NZ_NXIE01000001.1"/>
</dbReference>
<dbReference type="InterPro" id="IPR007696">
    <property type="entry name" value="DNA_mismatch_repair_MutS_core"/>
</dbReference>
<dbReference type="InterPro" id="IPR045076">
    <property type="entry name" value="MutS"/>
</dbReference>
<evidence type="ECO:0000256" key="6">
    <source>
        <dbReference type="ARBA" id="ARBA00023125"/>
    </source>
</evidence>
<feature type="domain" description="Smr" evidence="9">
    <location>
        <begin position="660"/>
        <end position="734"/>
    </location>
</feature>
<dbReference type="GO" id="GO:0004519">
    <property type="term" value="F:endonuclease activity"/>
    <property type="evidence" value="ECO:0007669"/>
    <property type="project" value="UniProtKB-UniRule"/>
</dbReference>
<keyword evidence="7" id="KW-0540">Nuclease</keyword>
<dbReference type="SMART" id="SM00534">
    <property type="entry name" value="MUTSac"/>
    <property type="match status" value="1"/>
</dbReference>
<evidence type="ECO:0000313" key="10">
    <source>
        <dbReference type="EMBL" id="RXK14535.1"/>
    </source>
</evidence>
<evidence type="ECO:0000256" key="8">
    <source>
        <dbReference type="SAM" id="Coils"/>
    </source>
</evidence>
<dbReference type="SMART" id="SM00533">
    <property type="entry name" value="MUTSd"/>
    <property type="match status" value="1"/>
</dbReference>
<dbReference type="InterPro" id="IPR036063">
    <property type="entry name" value="Smr_dom_sf"/>
</dbReference>
<evidence type="ECO:0000256" key="5">
    <source>
        <dbReference type="ARBA" id="ARBA00022884"/>
    </source>
</evidence>
<dbReference type="EC" id="3.1.-.-" evidence="7"/>